<name>A0A3D8QZB0_9EURO</name>
<evidence type="ECO:0000256" key="2">
    <source>
        <dbReference type="SAM" id="MobiDB-lite"/>
    </source>
</evidence>
<dbReference type="Pfam" id="PF03399">
    <property type="entry name" value="SAC3_GANP"/>
    <property type="match status" value="1"/>
</dbReference>
<dbReference type="OrthoDB" id="199574at2759"/>
<evidence type="ECO:0000259" key="3">
    <source>
        <dbReference type="PROSITE" id="PS50250"/>
    </source>
</evidence>
<dbReference type="STRING" id="1810919.A0A3D8QZB0"/>
<organism evidence="4 5">
    <name type="scientific">Aspergillus mulundensis</name>
    <dbReference type="NCBI Taxonomy" id="1810919"/>
    <lineage>
        <taxon>Eukaryota</taxon>
        <taxon>Fungi</taxon>
        <taxon>Dikarya</taxon>
        <taxon>Ascomycota</taxon>
        <taxon>Pezizomycotina</taxon>
        <taxon>Eurotiomycetes</taxon>
        <taxon>Eurotiomycetidae</taxon>
        <taxon>Eurotiales</taxon>
        <taxon>Aspergillaceae</taxon>
        <taxon>Aspergillus</taxon>
        <taxon>Aspergillus subgen. Nidulantes</taxon>
    </lineage>
</organism>
<dbReference type="PANTHER" id="PTHR12436:SF4">
    <property type="entry name" value="LEUKOCYTE RECEPTOR CLUSTER MEMBER 8"/>
    <property type="match status" value="1"/>
</dbReference>
<protein>
    <recommendedName>
        <fullName evidence="3">PCI domain-containing protein</fullName>
    </recommendedName>
</protein>
<sequence>MSSGVPPWRASASATATTAVYPGHGEIPFILSTTPEMLMSSKATPAYIPVQARRSLTTPASTSTSTTPAQSKTTTDANRKRVEFPEPVRMYVQRCFAPENQISGVSRQEMELKLKSVITEAAQTDALDKINWESYPLPQVMVQNDKLRILANPEASTWGSPFAAQSPKRISTDDASRKRKSAEYQSENACPPWRQTNKSNVFEDRVTYSATDKRQRIDMKNSKSNANLEWRKKRFEDPRGGYGSSPSSRGASPSPVPTGPVVGRCQDLEKRYFRLTSAPNPDTVRPLPVLMKTLDLLKKKWKNDNNYTYICDQFKSLRQDLTVQHIRNEFTVNVYEIHARIALEKGDLGEYNQCQTQLRALYAQQLEGHPTEFKAYRILYFIHTRNWTAMNDALADLTPADKQSEAVKHALDVRSALALGNYHRFFQLYLDTPNMGAYLMDMFVDRERLSALSAICKAYKPDVNIRFITEELGFESDEQSARFILDHCSEDKLSEKDGAVRLLTTVQAAQQFEAAKADAHRVIDIKGQI</sequence>
<dbReference type="GO" id="GO:0005634">
    <property type="term" value="C:nucleus"/>
    <property type="evidence" value="ECO:0007669"/>
    <property type="project" value="TreeGrafter"/>
</dbReference>
<proteinExistence type="predicted"/>
<reference evidence="4 5" key="1">
    <citation type="journal article" date="2018" name="IMA Fungus">
        <title>IMA Genome-F 9: Draft genome sequence of Annulohypoxylon stygium, Aspergillus mulundensis, Berkeleyomyces basicola (syn. Thielaviopsis basicola), Ceratocystis smalleyi, two Cercospora beticola strains, Coleophoma cylindrospora, Fusarium fracticaudum, Phialophora cf. hyalina, and Morchella septimelata.</title>
        <authorList>
            <person name="Wingfield B.D."/>
            <person name="Bills G.F."/>
            <person name="Dong Y."/>
            <person name="Huang W."/>
            <person name="Nel W.J."/>
            <person name="Swalarsk-Parry B.S."/>
            <person name="Vaghefi N."/>
            <person name="Wilken P.M."/>
            <person name="An Z."/>
            <person name="de Beer Z.W."/>
            <person name="De Vos L."/>
            <person name="Chen L."/>
            <person name="Duong T.A."/>
            <person name="Gao Y."/>
            <person name="Hammerbacher A."/>
            <person name="Kikkert J.R."/>
            <person name="Li Y."/>
            <person name="Li H."/>
            <person name="Li K."/>
            <person name="Li Q."/>
            <person name="Liu X."/>
            <person name="Ma X."/>
            <person name="Naidoo K."/>
            <person name="Pethybridge S.J."/>
            <person name="Sun J."/>
            <person name="Steenkamp E.T."/>
            <person name="van der Nest M.A."/>
            <person name="van Wyk S."/>
            <person name="Wingfield M.J."/>
            <person name="Xiong C."/>
            <person name="Yue Q."/>
            <person name="Zhang X."/>
        </authorList>
    </citation>
    <scope>NUCLEOTIDE SEQUENCE [LARGE SCALE GENOMIC DNA]</scope>
    <source>
        <strain evidence="4 5">DSM 5745</strain>
    </source>
</reference>
<dbReference type="GeneID" id="38119389"/>
<comment type="subunit">
    <text evidence="1">Component of the COP9 signalosome (CSN) complex.</text>
</comment>
<feature type="compositionally biased region" description="Low complexity" evidence="2">
    <location>
        <begin position="55"/>
        <end position="75"/>
    </location>
</feature>
<gene>
    <name evidence="4" type="ORF">DSM5745_09019</name>
</gene>
<feature type="region of interest" description="Disordered" evidence="2">
    <location>
        <begin position="157"/>
        <end position="197"/>
    </location>
</feature>
<dbReference type="PANTHER" id="PTHR12436">
    <property type="entry name" value="80 KDA MCM3-ASSOCIATED PROTEIN"/>
    <property type="match status" value="1"/>
</dbReference>
<evidence type="ECO:0000313" key="5">
    <source>
        <dbReference type="Proteomes" id="UP000256690"/>
    </source>
</evidence>
<accession>A0A3D8QZB0</accession>
<feature type="compositionally biased region" description="Low complexity" evidence="2">
    <location>
        <begin position="244"/>
        <end position="260"/>
    </location>
</feature>
<dbReference type="InterPro" id="IPR005062">
    <property type="entry name" value="SAC3/GANP/THP3_conserved"/>
</dbReference>
<dbReference type="EMBL" id="PVWQ01000012">
    <property type="protein sequence ID" value="RDW67153.1"/>
    <property type="molecule type" value="Genomic_DNA"/>
</dbReference>
<dbReference type="FunFam" id="1.25.40.990:FF:000006">
    <property type="entry name" value="Putative SAC3/GANP domain protein"/>
    <property type="match status" value="1"/>
</dbReference>
<dbReference type="InterPro" id="IPR000717">
    <property type="entry name" value="PCI_dom"/>
</dbReference>
<feature type="compositionally biased region" description="Polar residues" evidence="2">
    <location>
        <begin position="183"/>
        <end position="197"/>
    </location>
</feature>
<dbReference type="Gene3D" id="1.25.40.990">
    <property type="match status" value="1"/>
</dbReference>
<dbReference type="InterPro" id="IPR045107">
    <property type="entry name" value="SAC3/GANP/THP3"/>
</dbReference>
<keyword evidence="5" id="KW-1185">Reference proteome</keyword>
<evidence type="ECO:0000256" key="1">
    <source>
        <dbReference type="ARBA" id="ARBA00011098"/>
    </source>
</evidence>
<evidence type="ECO:0000313" key="4">
    <source>
        <dbReference type="EMBL" id="RDW67153.1"/>
    </source>
</evidence>
<comment type="caution">
    <text evidence="4">The sequence shown here is derived from an EMBL/GenBank/DDBJ whole genome shotgun (WGS) entry which is preliminary data.</text>
</comment>
<feature type="domain" description="PCI" evidence="3">
    <location>
        <begin position="347"/>
        <end position="511"/>
    </location>
</feature>
<feature type="region of interest" description="Disordered" evidence="2">
    <location>
        <begin position="213"/>
        <end position="260"/>
    </location>
</feature>
<dbReference type="PROSITE" id="PS50250">
    <property type="entry name" value="PCI"/>
    <property type="match status" value="1"/>
</dbReference>
<feature type="region of interest" description="Disordered" evidence="2">
    <location>
        <begin position="53"/>
        <end position="81"/>
    </location>
</feature>
<dbReference type="RefSeq" id="XP_026600121.1">
    <property type="nucleotide sequence ID" value="XM_026751035.1"/>
</dbReference>
<dbReference type="AlphaFoldDB" id="A0A3D8QZB0"/>
<dbReference type="Proteomes" id="UP000256690">
    <property type="component" value="Unassembled WGS sequence"/>
</dbReference>